<reference evidence="2" key="1">
    <citation type="journal article" date="2014" name="Front. Microbiol.">
        <title>High frequency of phylogenetically diverse reductive dehalogenase-homologous genes in deep subseafloor sedimentary metagenomes.</title>
        <authorList>
            <person name="Kawai M."/>
            <person name="Futagami T."/>
            <person name="Toyoda A."/>
            <person name="Takaki Y."/>
            <person name="Nishi S."/>
            <person name="Hori S."/>
            <person name="Arai W."/>
            <person name="Tsubouchi T."/>
            <person name="Morono Y."/>
            <person name="Uchiyama I."/>
            <person name="Ito T."/>
            <person name="Fujiyama A."/>
            <person name="Inagaki F."/>
            <person name="Takami H."/>
        </authorList>
    </citation>
    <scope>NUCLEOTIDE SEQUENCE</scope>
    <source>
        <strain evidence="2">Expedition CK06-06</strain>
    </source>
</reference>
<feature type="domain" description="Glycosyl hydrolase family 95 N-terminal" evidence="1">
    <location>
        <begin position="14"/>
        <end position="88"/>
    </location>
</feature>
<comment type="caution">
    <text evidence="2">The sequence shown here is derived from an EMBL/GenBank/DDBJ whole genome shotgun (WGS) entry which is preliminary data.</text>
</comment>
<evidence type="ECO:0000259" key="1">
    <source>
        <dbReference type="Pfam" id="PF14498"/>
    </source>
</evidence>
<dbReference type="Pfam" id="PF14498">
    <property type="entry name" value="Glyco_hyd_65N_2"/>
    <property type="match status" value="1"/>
</dbReference>
<accession>X1GRC4</accession>
<protein>
    <recommendedName>
        <fullName evidence="1">Glycosyl hydrolase family 95 N-terminal domain-containing protein</fullName>
    </recommendedName>
</protein>
<gene>
    <name evidence="2" type="ORF">S03H2_30919</name>
</gene>
<dbReference type="InterPro" id="IPR027414">
    <property type="entry name" value="GH95_N_dom"/>
</dbReference>
<dbReference type="Gene3D" id="2.70.98.50">
    <property type="entry name" value="putative glycoside hydrolase family protein from bacillus halodurans"/>
    <property type="match status" value="1"/>
</dbReference>
<proteinExistence type="predicted"/>
<organism evidence="2">
    <name type="scientific">marine sediment metagenome</name>
    <dbReference type="NCBI Taxonomy" id="412755"/>
    <lineage>
        <taxon>unclassified sequences</taxon>
        <taxon>metagenomes</taxon>
        <taxon>ecological metagenomes</taxon>
    </lineage>
</organism>
<dbReference type="EMBL" id="BARU01018727">
    <property type="protein sequence ID" value="GAH59747.1"/>
    <property type="molecule type" value="Genomic_DNA"/>
</dbReference>
<feature type="non-terminal residue" evidence="2">
    <location>
        <position position="1"/>
    </location>
</feature>
<dbReference type="AlphaFoldDB" id="X1GRC4"/>
<sequence>ATAQLKSPERGFISSKPGETWEEGLICGNGTIGANIMSRPLDETIILTHERLFLPSGAPLMPPDNGNRLFEIRDLIDRGLYAQATQLALISR</sequence>
<evidence type="ECO:0000313" key="2">
    <source>
        <dbReference type="EMBL" id="GAH59747.1"/>
    </source>
</evidence>
<name>X1GRC4_9ZZZZ</name>